<dbReference type="PRINTS" id="PR00625">
    <property type="entry name" value="JDOMAIN"/>
</dbReference>
<dbReference type="GeneID" id="101860681"/>
<dbReference type="Gene3D" id="3.10.660.10">
    <property type="entry name" value="DPH Zinc finger"/>
    <property type="match status" value="1"/>
</dbReference>
<feature type="compositionally biased region" description="Polar residues" evidence="5">
    <location>
        <begin position="38"/>
        <end position="61"/>
    </location>
</feature>
<feature type="region of interest" description="Disordered" evidence="5">
    <location>
        <begin position="31"/>
        <end position="61"/>
    </location>
</feature>
<sequence length="161" mass="18966">MENLYEILQSSPQASAEELKKSYMRLARQYHPDKMSHSRSNGQESLSEPSRCEASNEQSENTFQKNCSDEFVKIDRAWKILRDSELRTQFDLKWQERCLSQDLPIQDTVPYEDFDWDDSEDMYTYPCRCGSFYLLSETDVKLLYDIVCCETCSLTIKVVYS</sequence>
<dbReference type="SUPFAM" id="SSF144217">
    <property type="entry name" value="CSL zinc finger"/>
    <property type="match status" value="1"/>
</dbReference>
<keyword evidence="8" id="KW-1185">Reference proteome</keyword>
<dbReference type="Proteomes" id="UP000694888">
    <property type="component" value="Unplaced"/>
</dbReference>
<dbReference type="InterPro" id="IPR036869">
    <property type="entry name" value="J_dom_sf"/>
</dbReference>
<dbReference type="Pfam" id="PF00226">
    <property type="entry name" value="DnaJ"/>
    <property type="match status" value="1"/>
</dbReference>
<accession>A0ABM1A7K0</accession>
<evidence type="ECO:0000259" key="7">
    <source>
        <dbReference type="PROSITE" id="PS51074"/>
    </source>
</evidence>
<proteinExistence type="inferred from homology"/>
<keyword evidence="3" id="KW-0862">Zinc</keyword>
<dbReference type="InterPro" id="IPR036671">
    <property type="entry name" value="DPH_MB_sf"/>
</dbReference>
<dbReference type="Gene3D" id="1.10.287.110">
    <property type="entry name" value="DnaJ domain"/>
    <property type="match status" value="1"/>
</dbReference>
<dbReference type="PROSITE" id="PS50076">
    <property type="entry name" value="DNAJ_2"/>
    <property type="match status" value="1"/>
</dbReference>
<dbReference type="PROSITE" id="PS51074">
    <property type="entry name" value="DPH_MB"/>
    <property type="match status" value="1"/>
</dbReference>
<dbReference type="PANTHER" id="PTHR45255">
    <property type="entry name" value="DNAJ HOMOLOG SUBFAMILY C MEMBER 24"/>
    <property type="match status" value="1"/>
</dbReference>
<reference evidence="9" key="1">
    <citation type="submission" date="2025-08" db="UniProtKB">
        <authorList>
            <consortium name="RefSeq"/>
        </authorList>
    </citation>
    <scope>IDENTIFICATION</scope>
</reference>
<gene>
    <name evidence="9" type="primary">LOC101860681</name>
</gene>
<keyword evidence="4" id="KW-0408">Iron</keyword>
<evidence type="ECO:0000256" key="3">
    <source>
        <dbReference type="ARBA" id="ARBA00022833"/>
    </source>
</evidence>
<comment type="similarity">
    <text evidence="1">Belongs to the DPH4 family.</text>
</comment>
<dbReference type="CDD" id="cd06257">
    <property type="entry name" value="DnaJ"/>
    <property type="match status" value="1"/>
</dbReference>
<keyword evidence="2" id="KW-0479">Metal-binding</keyword>
<dbReference type="RefSeq" id="XP_012942370.1">
    <property type="nucleotide sequence ID" value="XM_013086916.1"/>
</dbReference>
<dbReference type="InterPro" id="IPR007872">
    <property type="entry name" value="DPH_MB_dom"/>
</dbReference>
<dbReference type="SUPFAM" id="SSF46565">
    <property type="entry name" value="Chaperone J-domain"/>
    <property type="match status" value="1"/>
</dbReference>
<feature type="domain" description="J" evidence="6">
    <location>
        <begin position="3"/>
        <end position="94"/>
    </location>
</feature>
<feature type="domain" description="DPH-type MB" evidence="7">
    <location>
        <begin position="105"/>
        <end position="161"/>
    </location>
</feature>
<evidence type="ECO:0000256" key="2">
    <source>
        <dbReference type="ARBA" id="ARBA00022723"/>
    </source>
</evidence>
<name>A0ABM1A7K0_APLCA</name>
<evidence type="ECO:0000256" key="1">
    <source>
        <dbReference type="ARBA" id="ARBA00006169"/>
    </source>
</evidence>
<evidence type="ECO:0000259" key="6">
    <source>
        <dbReference type="PROSITE" id="PS50076"/>
    </source>
</evidence>
<organism evidence="8 9">
    <name type="scientific">Aplysia californica</name>
    <name type="common">California sea hare</name>
    <dbReference type="NCBI Taxonomy" id="6500"/>
    <lineage>
        <taxon>Eukaryota</taxon>
        <taxon>Metazoa</taxon>
        <taxon>Spiralia</taxon>
        <taxon>Lophotrochozoa</taxon>
        <taxon>Mollusca</taxon>
        <taxon>Gastropoda</taxon>
        <taxon>Heterobranchia</taxon>
        <taxon>Euthyneura</taxon>
        <taxon>Tectipleura</taxon>
        <taxon>Aplysiida</taxon>
        <taxon>Aplysioidea</taxon>
        <taxon>Aplysiidae</taxon>
        <taxon>Aplysia</taxon>
    </lineage>
</organism>
<evidence type="ECO:0000313" key="8">
    <source>
        <dbReference type="Proteomes" id="UP000694888"/>
    </source>
</evidence>
<dbReference type="InterPro" id="IPR001623">
    <property type="entry name" value="DnaJ_domain"/>
</dbReference>
<evidence type="ECO:0000313" key="9">
    <source>
        <dbReference type="RefSeq" id="XP_012942370.1"/>
    </source>
</evidence>
<protein>
    <submittedName>
        <fullName evidence="9">DPH4 homolog</fullName>
    </submittedName>
</protein>
<evidence type="ECO:0000256" key="4">
    <source>
        <dbReference type="ARBA" id="ARBA00023004"/>
    </source>
</evidence>
<evidence type="ECO:0000256" key="5">
    <source>
        <dbReference type="SAM" id="MobiDB-lite"/>
    </source>
</evidence>
<dbReference type="SMART" id="SM00271">
    <property type="entry name" value="DnaJ"/>
    <property type="match status" value="1"/>
</dbReference>
<dbReference type="Pfam" id="PF05207">
    <property type="entry name" value="Zn_ribbon_CSL"/>
    <property type="match status" value="1"/>
</dbReference>
<dbReference type="PANTHER" id="PTHR45255:SF1">
    <property type="entry name" value="DNAJ HOMOLOG SUBFAMILY C MEMBER 24"/>
    <property type="match status" value="1"/>
</dbReference>